<evidence type="ECO:0000313" key="3">
    <source>
        <dbReference type="Proteomes" id="UP000289437"/>
    </source>
</evidence>
<dbReference type="EMBL" id="RDSM01000003">
    <property type="protein sequence ID" value="RXH54714.1"/>
    <property type="molecule type" value="Genomic_DNA"/>
</dbReference>
<evidence type="ECO:0000313" key="2">
    <source>
        <dbReference type="EMBL" id="RXH54714.1"/>
    </source>
</evidence>
<reference evidence="2 3" key="1">
    <citation type="submission" date="2018-11" db="EMBL/GenBank/DDBJ databases">
        <authorList>
            <person name="Mardanov A.V."/>
            <person name="Ravin N.V."/>
            <person name="Dedysh S.N."/>
        </authorList>
    </citation>
    <scope>NUCLEOTIDE SEQUENCE [LARGE SCALE GENOMIC DNA]</scope>
    <source>
        <strain evidence="2 3">AF10</strain>
    </source>
</reference>
<name>A0A4V1L568_9BACT</name>
<dbReference type="AlphaFoldDB" id="A0A4V1L568"/>
<organism evidence="2 3">
    <name type="scientific">Granulicella sibirica</name>
    <dbReference type="NCBI Taxonomy" id="2479048"/>
    <lineage>
        <taxon>Bacteria</taxon>
        <taxon>Pseudomonadati</taxon>
        <taxon>Acidobacteriota</taxon>
        <taxon>Terriglobia</taxon>
        <taxon>Terriglobales</taxon>
        <taxon>Acidobacteriaceae</taxon>
        <taxon>Granulicella</taxon>
    </lineage>
</organism>
<dbReference type="RefSeq" id="WP_128914459.1">
    <property type="nucleotide sequence ID" value="NZ_RDSM01000003.1"/>
</dbReference>
<dbReference type="OrthoDB" id="117761at2"/>
<gene>
    <name evidence="2" type="ORF">GRAN_3818</name>
</gene>
<evidence type="ECO:0000259" key="1">
    <source>
        <dbReference type="Pfam" id="PF01243"/>
    </source>
</evidence>
<accession>A0A4V1L568</accession>
<proteinExistence type="predicted"/>
<keyword evidence="3" id="KW-1185">Reference proteome</keyword>
<reference evidence="3" key="2">
    <citation type="submission" date="2019-02" db="EMBL/GenBank/DDBJ databases">
        <title>Granulicella sibirica sp. nov., a psychrotolerant acidobacterium isolated from an organic soil layer in forested tundra, West Siberia.</title>
        <authorList>
            <person name="Oshkin I.Y."/>
            <person name="Kulichevskaya I.S."/>
            <person name="Rijpstra W.I.C."/>
            <person name="Sinninghe Damste J.S."/>
            <person name="Rakitin A.L."/>
            <person name="Ravin N.V."/>
            <person name="Dedysh S.N."/>
        </authorList>
    </citation>
    <scope>NUCLEOTIDE SEQUENCE [LARGE SCALE GENOMIC DNA]</scope>
    <source>
        <strain evidence="3">AF10</strain>
    </source>
</reference>
<sequence>MPEEKKPVVVIEQALIPETHLDMFEGSLIPHLTTLFEDGSPRCAPLWCDFDGEYLRFTNTTNHIVYQTITKRPQVVVTIADPSISMRYLEVRGVLEKVEEDPQALHLAYLAAKRGAGPFPTPAAPTNRVILYIRPTWTTSFAGVI</sequence>
<dbReference type="Proteomes" id="UP000289437">
    <property type="component" value="Unassembled WGS sequence"/>
</dbReference>
<dbReference type="Pfam" id="PF01243">
    <property type="entry name" value="PNPOx_N"/>
    <property type="match status" value="1"/>
</dbReference>
<dbReference type="InterPro" id="IPR012349">
    <property type="entry name" value="Split_barrel_FMN-bd"/>
</dbReference>
<feature type="domain" description="Pyridoxamine 5'-phosphate oxidase N-terminal" evidence="1">
    <location>
        <begin position="18"/>
        <end position="138"/>
    </location>
</feature>
<dbReference type="SUPFAM" id="SSF50475">
    <property type="entry name" value="FMN-binding split barrel"/>
    <property type="match status" value="1"/>
</dbReference>
<protein>
    <submittedName>
        <fullName evidence="2">Pyridoxamine 5'-phosphate oxidase-related, FMN-binding</fullName>
    </submittedName>
</protein>
<dbReference type="Gene3D" id="2.30.110.10">
    <property type="entry name" value="Electron Transport, Fmn-binding Protein, Chain A"/>
    <property type="match status" value="1"/>
</dbReference>
<dbReference type="InterPro" id="IPR011576">
    <property type="entry name" value="Pyridox_Oxase_N"/>
</dbReference>
<comment type="caution">
    <text evidence="2">The sequence shown here is derived from an EMBL/GenBank/DDBJ whole genome shotgun (WGS) entry which is preliminary data.</text>
</comment>